<dbReference type="Pfam" id="PF16786">
    <property type="entry name" value="RecA_dep_nuc"/>
    <property type="match status" value="1"/>
</dbReference>
<proteinExistence type="predicted"/>
<dbReference type="RefSeq" id="WP_309048181.1">
    <property type="nucleotide sequence ID" value="NZ_JAVIGA010000026.1"/>
</dbReference>
<evidence type="ECO:0000313" key="1">
    <source>
        <dbReference type="EMBL" id="MDQ9128752.1"/>
    </source>
</evidence>
<comment type="caution">
    <text evidence="1">The sequence shown here is derived from an EMBL/GenBank/DDBJ whole genome shotgun (WGS) entry which is preliminary data.</text>
</comment>
<dbReference type="InterPro" id="IPR031875">
    <property type="entry name" value="RecA_dep_nuc"/>
</dbReference>
<protein>
    <submittedName>
        <fullName evidence="1">Ref family recombination enhancement nuclease</fullName>
    </submittedName>
</protein>
<dbReference type="Gene3D" id="3.30.40.190">
    <property type="match status" value="1"/>
</dbReference>
<sequence length="101" mass="11209">MTTKAEKKWLSDVAELGCVVCRNMGYGPSPAEIHHIRTGQGAAQRASHKQTLPICPPHHRTGGHGVAIHAGQKTWEENYGTELDLLEQVEREVGELRECRI</sequence>
<organism evidence="1 2">
    <name type="scientific">Serratia fonticola</name>
    <dbReference type="NCBI Taxonomy" id="47917"/>
    <lineage>
        <taxon>Bacteria</taxon>
        <taxon>Pseudomonadati</taxon>
        <taxon>Pseudomonadota</taxon>
        <taxon>Gammaproteobacteria</taxon>
        <taxon>Enterobacterales</taxon>
        <taxon>Yersiniaceae</taxon>
        <taxon>Serratia</taxon>
    </lineage>
</organism>
<dbReference type="Proteomes" id="UP001224622">
    <property type="component" value="Unassembled WGS sequence"/>
</dbReference>
<evidence type="ECO:0000313" key="2">
    <source>
        <dbReference type="Proteomes" id="UP001224622"/>
    </source>
</evidence>
<dbReference type="AlphaFoldDB" id="A0AAJ2D8X9"/>
<gene>
    <name evidence="1" type="ORF">RDT67_20240</name>
</gene>
<reference evidence="1" key="1">
    <citation type="submission" date="2023-08" db="EMBL/GenBank/DDBJ databases">
        <title>The Comparative Genomic Analysis of Yersiniaceae from Polar Regions.</title>
        <authorList>
            <person name="Goncharov A."/>
            <person name="Aslanov B."/>
            <person name="Kolodzhieva V."/>
            <person name="Azarov D."/>
            <person name="Mochov A."/>
            <person name="Lebedeva E."/>
        </authorList>
    </citation>
    <scope>NUCLEOTIDE SEQUENCE</scope>
    <source>
        <strain evidence="1">Vf</strain>
    </source>
</reference>
<accession>A0AAJ2D8X9</accession>
<dbReference type="EMBL" id="JAVIGA010000026">
    <property type="protein sequence ID" value="MDQ9128752.1"/>
    <property type="molecule type" value="Genomic_DNA"/>
</dbReference>
<name>A0AAJ2D8X9_SERFO</name>